<comment type="caution">
    <text evidence="1">The sequence shown here is derived from an EMBL/GenBank/DDBJ whole genome shotgun (WGS) entry which is preliminary data.</text>
</comment>
<gene>
    <name evidence="1" type="ORF">ACH5RR_029494</name>
</gene>
<accession>A0ABD2YX14</accession>
<keyword evidence="2" id="KW-1185">Reference proteome</keyword>
<dbReference type="EMBL" id="JBJUIK010000012">
    <property type="protein sequence ID" value="KAL3510093.1"/>
    <property type="molecule type" value="Genomic_DNA"/>
</dbReference>
<name>A0ABD2YX14_9GENT</name>
<evidence type="ECO:0000313" key="2">
    <source>
        <dbReference type="Proteomes" id="UP001630127"/>
    </source>
</evidence>
<protein>
    <submittedName>
        <fullName evidence="1">Uncharacterized protein</fullName>
    </submittedName>
</protein>
<proteinExistence type="predicted"/>
<dbReference type="AlphaFoldDB" id="A0ABD2YX14"/>
<sequence>MAYLLKGTLVFQSHYTIHSCGGLCSYSLYDKQVNGDGKQIRKGKAFSWFRNLLFLKTILSRLDIGLAYYEDPERTSIFPLVLGGPVVPIPAHFQWSTGKLVLILDTVYWNLEANHKRYRTFACGAVRHHPIVPAANSDVSMKKEDVSGFFRRTGNEELCWAEGREKALKGSQCFFVLNEMRQPRDALLLTPQGSEMELNLSLS</sequence>
<reference evidence="1 2" key="1">
    <citation type="submission" date="2024-11" db="EMBL/GenBank/DDBJ databases">
        <title>A near-complete genome assembly of Cinchona calisaya.</title>
        <authorList>
            <person name="Lian D.C."/>
            <person name="Zhao X.W."/>
            <person name="Wei L."/>
        </authorList>
    </citation>
    <scope>NUCLEOTIDE SEQUENCE [LARGE SCALE GENOMIC DNA]</scope>
    <source>
        <tissue evidence="1">Nenye</tissue>
    </source>
</reference>
<dbReference type="Proteomes" id="UP001630127">
    <property type="component" value="Unassembled WGS sequence"/>
</dbReference>
<evidence type="ECO:0000313" key="1">
    <source>
        <dbReference type="EMBL" id="KAL3510093.1"/>
    </source>
</evidence>
<organism evidence="1 2">
    <name type="scientific">Cinchona calisaya</name>
    <dbReference type="NCBI Taxonomy" id="153742"/>
    <lineage>
        <taxon>Eukaryota</taxon>
        <taxon>Viridiplantae</taxon>
        <taxon>Streptophyta</taxon>
        <taxon>Embryophyta</taxon>
        <taxon>Tracheophyta</taxon>
        <taxon>Spermatophyta</taxon>
        <taxon>Magnoliopsida</taxon>
        <taxon>eudicotyledons</taxon>
        <taxon>Gunneridae</taxon>
        <taxon>Pentapetalae</taxon>
        <taxon>asterids</taxon>
        <taxon>lamiids</taxon>
        <taxon>Gentianales</taxon>
        <taxon>Rubiaceae</taxon>
        <taxon>Cinchonoideae</taxon>
        <taxon>Cinchoneae</taxon>
        <taxon>Cinchona</taxon>
    </lineage>
</organism>